<accession>A0ABT3CFM5</accession>
<feature type="compositionally biased region" description="Low complexity" evidence="4">
    <location>
        <begin position="535"/>
        <end position="576"/>
    </location>
</feature>
<dbReference type="RefSeq" id="WP_264069417.1">
    <property type="nucleotide sequence ID" value="NZ_JACKTY010000032.1"/>
</dbReference>
<evidence type="ECO:0000256" key="3">
    <source>
        <dbReference type="ARBA" id="ARBA00023186"/>
    </source>
</evidence>
<protein>
    <submittedName>
        <fullName evidence="6">Hsp70 family protein</fullName>
    </submittedName>
</protein>
<keyword evidence="5" id="KW-0472">Membrane</keyword>
<dbReference type="PRINTS" id="PR01217">
    <property type="entry name" value="PRICHEXTENSN"/>
</dbReference>
<feature type="region of interest" description="Disordered" evidence="4">
    <location>
        <begin position="390"/>
        <end position="426"/>
    </location>
</feature>
<keyword evidence="1" id="KW-0547">Nucleotide-binding</keyword>
<dbReference type="CDD" id="cd10170">
    <property type="entry name" value="ASKHA_NBD_HSP70"/>
    <property type="match status" value="1"/>
</dbReference>
<gene>
    <name evidence="6" type="ORF">H7J73_20005</name>
</gene>
<evidence type="ECO:0000256" key="5">
    <source>
        <dbReference type="SAM" id="Phobius"/>
    </source>
</evidence>
<evidence type="ECO:0000256" key="2">
    <source>
        <dbReference type="ARBA" id="ARBA00022840"/>
    </source>
</evidence>
<name>A0ABT3CFM5_9MYCO</name>
<dbReference type="Pfam" id="PF00012">
    <property type="entry name" value="HSP70"/>
    <property type="match status" value="1"/>
</dbReference>
<sequence>MTDPLGLSIGTTNLVAARVGNPPVTRRSVLTLYGHRPAEVGLPSENPNLTESGLVMRGFVERVGDPVPLVAVDGSTHYADRLLLEALGAMTDTVGGLSPTSDVVLAVPAYWSPATVQAFGAALRADRKLAPNGTAPRLVSDAVSALTALQVNPGLAARGVVALLDFGGSGTSITLANAERAFQPIGETVRYPDFSGDQIDQSLLTSVLANIAGSGTADPAVTTAVGSLAKLRDECRRAKERLSAETATNLGADLPGFRSDIRLTRAELEGLIQGPLDGVIAALDDLLSRNRMGWANLSAVATVGGVAAIPFITERLSEHIKVPVVTTPRPDLDTAVGSALIAARGPDADAPTGIATAMGEPATAGIAGAGLAVLPADSPASSTFRALAWSQDDDGADEPVPYEGPDHYDSPSQNPYGGNSNPYALNGTSARPRIEYAPSTGMVESPGRPWYRLPQLAIGVAGLIALVAVGGVAYTLTTDSTSTTPTTAPSVTAPVLSTTTAPPPPPPAPEIVTTEAPPPPPPPETVTVAPPPPVTEYITPTTTTTTTTPPTTTTTTPPTTTTTTTTPPTTTTETTTTTVPMTTTYLNIPLLPVPIPIQVPDRNAPTQP</sequence>
<keyword evidence="2" id="KW-0067">ATP-binding</keyword>
<dbReference type="Proteomes" id="UP001526201">
    <property type="component" value="Unassembled WGS sequence"/>
</dbReference>
<dbReference type="PANTHER" id="PTHR42749:SF1">
    <property type="entry name" value="CELL SHAPE-DETERMINING PROTEIN MREB"/>
    <property type="match status" value="1"/>
</dbReference>
<feature type="region of interest" description="Disordered" evidence="4">
    <location>
        <begin position="478"/>
        <end position="576"/>
    </location>
</feature>
<organism evidence="6 7">
    <name type="scientific">Mycolicibacterium komossense</name>
    <dbReference type="NCBI Taxonomy" id="1779"/>
    <lineage>
        <taxon>Bacteria</taxon>
        <taxon>Bacillati</taxon>
        <taxon>Actinomycetota</taxon>
        <taxon>Actinomycetes</taxon>
        <taxon>Mycobacteriales</taxon>
        <taxon>Mycobacteriaceae</taxon>
        <taxon>Mycolicibacterium</taxon>
    </lineage>
</organism>
<dbReference type="SUPFAM" id="SSF53067">
    <property type="entry name" value="Actin-like ATPase domain"/>
    <property type="match status" value="1"/>
</dbReference>
<dbReference type="InterPro" id="IPR013126">
    <property type="entry name" value="Hsp_70_fam"/>
</dbReference>
<feature type="transmembrane region" description="Helical" evidence="5">
    <location>
        <begin position="456"/>
        <end position="476"/>
    </location>
</feature>
<keyword evidence="5" id="KW-0812">Transmembrane</keyword>
<dbReference type="InterPro" id="IPR043129">
    <property type="entry name" value="ATPase_NBD"/>
</dbReference>
<proteinExistence type="predicted"/>
<keyword evidence="3" id="KW-0143">Chaperone</keyword>
<dbReference type="Gene3D" id="3.90.640.10">
    <property type="entry name" value="Actin, Chain A, domain 4"/>
    <property type="match status" value="1"/>
</dbReference>
<evidence type="ECO:0000313" key="7">
    <source>
        <dbReference type="Proteomes" id="UP001526201"/>
    </source>
</evidence>
<comment type="caution">
    <text evidence="6">The sequence shown here is derived from an EMBL/GenBank/DDBJ whole genome shotgun (WGS) entry which is preliminary data.</text>
</comment>
<evidence type="ECO:0000256" key="4">
    <source>
        <dbReference type="SAM" id="MobiDB-lite"/>
    </source>
</evidence>
<reference evidence="6 7" key="1">
    <citation type="journal article" date="2022" name="BMC Genomics">
        <title>Comparative genome analysis of mycobacteria focusing on tRNA and non-coding RNA.</title>
        <authorList>
            <person name="Behra P.R.K."/>
            <person name="Pettersson B.M.F."/>
            <person name="Ramesh M."/>
            <person name="Das S."/>
            <person name="Dasgupta S."/>
            <person name="Kirsebom L.A."/>
        </authorList>
    </citation>
    <scope>NUCLEOTIDE SEQUENCE [LARGE SCALE GENOMIC DNA]</scope>
    <source>
        <strain evidence="6 7">DSM 44078</strain>
    </source>
</reference>
<evidence type="ECO:0000313" key="6">
    <source>
        <dbReference type="EMBL" id="MCV7228300.1"/>
    </source>
</evidence>
<dbReference type="PANTHER" id="PTHR42749">
    <property type="entry name" value="CELL SHAPE-DETERMINING PROTEIN MREB"/>
    <property type="match status" value="1"/>
</dbReference>
<feature type="compositionally biased region" description="Polar residues" evidence="4">
    <location>
        <begin position="410"/>
        <end position="426"/>
    </location>
</feature>
<dbReference type="Gene3D" id="3.30.420.40">
    <property type="match status" value="2"/>
</dbReference>
<dbReference type="EMBL" id="JACKTY010000032">
    <property type="protein sequence ID" value="MCV7228300.1"/>
    <property type="molecule type" value="Genomic_DNA"/>
</dbReference>
<keyword evidence="5" id="KW-1133">Transmembrane helix</keyword>
<keyword evidence="7" id="KW-1185">Reference proteome</keyword>
<feature type="compositionally biased region" description="Pro residues" evidence="4">
    <location>
        <begin position="516"/>
        <end position="534"/>
    </location>
</feature>
<evidence type="ECO:0000256" key="1">
    <source>
        <dbReference type="ARBA" id="ARBA00022741"/>
    </source>
</evidence>
<feature type="compositionally biased region" description="Low complexity" evidence="4">
    <location>
        <begin position="478"/>
        <end position="500"/>
    </location>
</feature>